<gene>
    <name evidence="2" type="ORF">FXF46_10215</name>
</gene>
<feature type="transmembrane region" description="Helical" evidence="1">
    <location>
        <begin position="364"/>
        <end position="381"/>
    </location>
</feature>
<keyword evidence="1" id="KW-0812">Transmembrane</keyword>
<protein>
    <submittedName>
        <fullName evidence="2">Uncharacterized protein</fullName>
    </submittedName>
</protein>
<evidence type="ECO:0000313" key="3">
    <source>
        <dbReference type="Proteomes" id="UP000323560"/>
    </source>
</evidence>
<evidence type="ECO:0000256" key="1">
    <source>
        <dbReference type="SAM" id="Phobius"/>
    </source>
</evidence>
<accession>A0AAP9JHV2</accession>
<dbReference type="EMBL" id="CP043043">
    <property type="protein sequence ID" value="QEH96633.1"/>
    <property type="molecule type" value="Genomic_DNA"/>
</dbReference>
<evidence type="ECO:0000313" key="2">
    <source>
        <dbReference type="EMBL" id="QEH96633.1"/>
    </source>
</evidence>
<dbReference type="KEGG" id="gti:FXF46_10215"/>
<feature type="transmembrane region" description="Helical" evidence="1">
    <location>
        <begin position="338"/>
        <end position="357"/>
    </location>
</feature>
<feature type="transmembrane region" description="Helical" evidence="1">
    <location>
        <begin position="15"/>
        <end position="38"/>
    </location>
</feature>
<dbReference type="AlphaFoldDB" id="A0AAP9JHV2"/>
<reference evidence="2 3" key="1">
    <citation type="submission" date="2019-08" db="EMBL/GenBank/DDBJ databases">
        <title>Gluconobacter frateurii HD924 genome.</title>
        <authorList>
            <person name="Liu Y."/>
            <person name="Zhang P."/>
        </authorList>
    </citation>
    <scope>NUCLEOTIDE SEQUENCE [LARGE SCALE GENOMIC DNA]</scope>
    <source>
        <strain evidence="2 3">HD924</strain>
    </source>
</reference>
<keyword evidence="1" id="KW-1133">Transmembrane helix</keyword>
<proteinExistence type="predicted"/>
<feature type="transmembrane region" description="Helical" evidence="1">
    <location>
        <begin position="278"/>
        <end position="298"/>
    </location>
</feature>
<feature type="transmembrane region" description="Helical" evidence="1">
    <location>
        <begin position="125"/>
        <end position="144"/>
    </location>
</feature>
<sequence length="419" mass="47207">MNLFFDQYESGKKKWFFIAIVLFVYAVLICTRAPQIIITGRFWAEEGKVFFYNAMVMPPLKALFNSYGGYINLVANAATLLAYTTKSIAFAPYVTITIGLIFQLLPPFLILTAKDEWLKPPLVKLAALALLLFVPSSSEVWLQVLHCQFELALSCALILSLEINTKKLQVFYLIILFLAPLCGPGSIVLTVPFLLRFVTDRARSRFFQFLSISIGAMLQLVFFYHTDGGRGAQHWFQPALAAVFCREPLQVFGGINSLTTAIILHVRTSFEGSTIGLVWPQIMTILFFGPLFIISVLFKKSRVCFWLLLANAIFTGAALFGSIGGAVSQLDAYAGERYIIVGQSLLVITILAMFVTSTSAIRRFTPFVVLWLLVVGTHTYWHPVINRTGAPWREEVQKWQLDHNYSIRTWPDGWFVNLP</sequence>
<keyword evidence="1" id="KW-0472">Membrane</keyword>
<dbReference type="RefSeq" id="WP_061511315.1">
    <property type="nucleotide sequence ID" value="NZ_CP043043.1"/>
</dbReference>
<feature type="transmembrane region" description="Helical" evidence="1">
    <location>
        <begin position="305"/>
        <end position="326"/>
    </location>
</feature>
<name>A0AAP9JHV2_GLUTH</name>
<feature type="transmembrane region" description="Helical" evidence="1">
    <location>
        <begin position="170"/>
        <end position="194"/>
    </location>
</feature>
<dbReference type="Proteomes" id="UP000323560">
    <property type="component" value="Chromosome"/>
</dbReference>
<feature type="transmembrane region" description="Helical" evidence="1">
    <location>
        <begin position="206"/>
        <end position="225"/>
    </location>
</feature>
<feature type="transmembrane region" description="Helical" evidence="1">
    <location>
        <begin position="90"/>
        <end position="113"/>
    </location>
</feature>
<organism evidence="2 3">
    <name type="scientific">Gluconobacter thailandicus</name>
    <dbReference type="NCBI Taxonomy" id="257438"/>
    <lineage>
        <taxon>Bacteria</taxon>
        <taxon>Pseudomonadati</taxon>
        <taxon>Pseudomonadota</taxon>
        <taxon>Alphaproteobacteria</taxon>
        <taxon>Acetobacterales</taxon>
        <taxon>Acetobacteraceae</taxon>
        <taxon>Gluconobacter</taxon>
    </lineage>
</organism>